<comment type="similarity">
    <text evidence="7">Belongs to the binding-protein-dependent transport system permease family.</text>
</comment>
<evidence type="ECO:0000259" key="8">
    <source>
        <dbReference type="PROSITE" id="PS50928"/>
    </source>
</evidence>
<evidence type="ECO:0000256" key="3">
    <source>
        <dbReference type="ARBA" id="ARBA00022475"/>
    </source>
</evidence>
<comment type="caution">
    <text evidence="9">The sequence shown here is derived from an EMBL/GenBank/DDBJ whole genome shotgun (WGS) entry which is preliminary data.</text>
</comment>
<dbReference type="PANTHER" id="PTHR30614:SF21">
    <property type="entry name" value="AMINO ACID ABC TRANSPORTER PERMEASE"/>
    <property type="match status" value="1"/>
</dbReference>
<evidence type="ECO:0000256" key="7">
    <source>
        <dbReference type="RuleBase" id="RU363032"/>
    </source>
</evidence>
<gene>
    <name evidence="9" type="ORF">R5A26_14285</name>
</gene>
<evidence type="ECO:0000256" key="5">
    <source>
        <dbReference type="ARBA" id="ARBA00022989"/>
    </source>
</evidence>
<sequence>MKQLTKARRDDIHLLFDPPGPRARRRIRIATAVSLAVFAALLAFAVRQFAAHGQLDADQWRMFGEWPIIRFLLSGLGQTLLVTAVAAALAFPLGGIVALGRLARNRPTRALARTYVELFRSVPLLLLLYVFLFGLPGVGLTFPVFWQLVIPIVLGNAAVVAEIFRAGVLSLPRGQTEAAYSLGMTHRQAMSGVVFPQALRAVSPALVSQLVRLLKDSTLGYVVSYLELLHQAKVLGEYYHAVLSTYLVAAACFIAVNSALSGAASWLEARRA</sequence>
<dbReference type="CDD" id="cd06261">
    <property type="entry name" value="TM_PBP2"/>
    <property type="match status" value="1"/>
</dbReference>
<name>A0ABU4FAT8_9ACTN</name>
<dbReference type="InterPro" id="IPR035906">
    <property type="entry name" value="MetI-like_sf"/>
</dbReference>
<dbReference type="SUPFAM" id="SSF161098">
    <property type="entry name" value="MetI-like"/>
    <property type="match status" value="1"/>
</dbReference>
<keyword evidence="4 7" id="KW-0812">Transmembrane</keyword>
<keyword evidence="2 7" id="KW-0813">Transport</keyword>
<comment type="subcellular location">
    <subcellularLocation>
        <location evidence="1 7">Cell membrane</location>
        <topology evidence="1 7">Multi-pass membrane protein</topology>
    </subcellularLocation>
</comment>
<evidence type="ECO:0000256" key="6">
    <source>
        <dbReference type="ARBA" id="ARBA00023136"/>
    </source>
</evidence>
<dbReference type="InterPro" id="IPR043429">
    <property type="entry name" value="ArtM/GltK/GlnP/TcyL/YhdX-like"/>
</dbReference>
<feature type="transmembrane region" description="Helical" evidence="7">
    <location>
        <begin position="29"/>
        <end position="51"/>
    </location>
</feature>
<dbReference type="NCBIfam" id="TIGR01726">
    <property type="entry name" value="HEQRo_perm_3TM"/>
    <property type="match status" value="1"/>
</dbReference>
<organism evidence="9 10">
    <name type="scientific">Streptomyces prunicolor</name>
    <dbReference type="NCBI Taxonomy" id="67348"/>
    <lineage>
        <taxon>Bacteria</taxon>
        <taxon>Bacillati</taxon>
        <taxon>Actinomycetota</taxon>
        <taxon>Actinomycetes</taxon>
        <taxon>Kitasatosporales</taxon>
        <taxon>Streptomycetaceae</taxon>
        <taxon>Streptomyces</taxon>
    </lineage>
</organism>
<accession>A0ABU4FAT8</accession>
<dbReference type="InterPro" id="IPR010065">
    <property type="entry name" value="AA_ABC_transptr_permease_3TM"/>
</dbReference>
<evidence type="ECO:0000256" key="1">
    <source>
        <dbReference type="ARBA" id="ARBA00004651"/>
    </source>
</evidence>
<dbReference type="Gene3D" id="1.10.3720.10">
    <property type="entry name" value="MetI-like"/>
    <property type="match status" value="1"/>
</dbReference>
<keyword evidence="6 7" id="KW-0472">Membrane</keyword>
<feature type="transmembrane region" description="Helical" evidence="7">
    <location>
        <begin position="118"/>
        <end position="138"/>
    </location>
</feature>
<dbReference type="PROSITE" id="PS50928">
    <property type="entry name" value="ABC_TM1"/>
    <property type="match status" value="1"/>
</dbReference>
<dbReference type="PANTHER" id="PTHR30614">
    <property type="entry name" value="MEMBRANE COMPONENT OF AMINO ACID ABC TRANSPORTER"/>
    <property type="match status" value="1"/>
</dbReference>
<keyword evidence="3" id="KW-1003">Cell membrane</keyword>
<feature type="transmembrane region" description="Helical" evidence="7">
    <location>
        <begin position="71"/>
        <end position="97"/>
    </location>
</feature>
<dbReference type="Proteomes" id="UP001187346">
    <property type="component" value="Unassembled WGS sequence"/>
</dbReference>
<dbReference type="RefSeq" id="WP_266868285.1">
    <property type="nucleotide sequence ID" value="NZ_JAPEMW010000002.1"/>
</dbReference>
<dbReference type="Pfam" id="PF00528">
    <property type="entry name" value="BPD_transp_1"/>
    <property type="match status" value="1"/>
</dbReference>
<feature type="domain" description="ABC transmembrane type-1" evidence="8">
    <location>
        <begin position="76"/>
        <end position="260"/>
    </location>
</feature>
<evidence type="ECO:0000256" key="2">
    <source>
        <dbReference type="ARBA" id="ARBA00022448"/>
    </source>
</evidence>
<dbReference type="InterPro" id="IPR000515">
    <property type="entry name" value="MetI-like"/>
</dbReference>
<keyword evidence="10" id="KW-1185">Reference proteome</keyword>
<evidence type="ECO:0000313" key="9">
    <source>
        <dbReference type="EMBL" id="MDV7217116.1"/>
    </source>
</evidence>
<evidence type="ECO:0000256" key="4">
    <source>
        <dbReference type="ARBA" id="ARBA00022692"/>
    </source>
</evidence>
<feature type="transmembrane region" description="Helical" evidence="7">
    <location>
        <begin position="238"/>
        <end position="260"/>
    </location>
</feature>
<reference evidence="9 10" key="1">
    <citation type="submission" date="2023-10" db="EMBL/GenBank/DDBJ databases">
        <title>Characterization of rhizosphere-enriched actinobacteria from wheat plants lab-grown on chernevaya soil.</title>
        <authorList>
            <person name="Tikhonova E.N."/>
            <person name="Konopkin A."/>
            <person name="Kravchenko I.K."/>
        </authorList>
    </citation>
    <scope>NUCLEOTIDE SEQUENCE [LARGE SCALE GENOMIC DNA]</scope>
    <source>
        <strain evidence="9 10">RR29</strain>
    </source>
</reference>
<evidence type="ECO:0000313" key="10">
    <source>
        <dbReference type="Proteomes" id="UP001187346"/>
    </source>
</evidence>
<protein>
    <submittedName>
        <fullName evidence="9">Amino acid ABC transporter permease</fullName>
    </submittedName>
</protein>
<keyword evidence="5 7" id="KW-1133">Transmembrane helix</keyword>
<proteinExistence type="inferred from homology"/>
<dbReference type="EMBL" id="JAWMAJ010000039">
    <property type="protein sequence ID" value="MDV7217116.1"/>
    <property type="molecule type" value="Genomic_DNA"/>
</dbReference>